<evidence type="ECO:0000313" key="2">
    <source>
        <dbReference type="EMBL" id="KAH9368481.1"/>
    </source>
</evidence>
<evidence type="ECO:0000259" key="1">
    <source>
        <dbReference type="Pfam" id="PF03184"/>
    </source>
</evidence>
<organism evidence="2 3">
    <name type="scientific">Haemaphysalis longicornis</name>
    <name type="common">Bush tick</name>
    <dbReference type="NCBI Taxonomy" id="44386"/>
    <lineage>
        <taxon>Eukaryota</taxon>
        <taxon>Metazoa</taxon>
        <taxon>Ecdysozoa</taxon>
        <taxon>Arthropoda</taxon>
        <taxon>Chelicerata</taxon>
        <taxon>Arachnida</taxon>
        <taxon>Acari</taxon>
        <taxon>Parasitiformes</taxon>
        <taxon>Ixodida</taxon>
        <taxon>Ixodoidea</taxon>
        <taxon>Ixodidae</taxon>
        <taxon>Haemaphysalinae</taxon>
        <taxon>Haemaphysalis</taxon>
    </lineage>
</organism>
<name>A0A9J6G167_HAELO</name>
<proteinExistence type="predicted"/>
<protein>
    <recommendedName>
        <fullName evidence="1">DDE-1 domain-containing protein</fullName>
    </recommendedName>
</protein>
<reference evidence="2 3" key="1">
    <citation type="journal article" date="2020" name="Cell">
        <title>Large-Scale Comparative Analyses of Tick Genomes Elucidate Their Genetic Diversity and Vector Capacities.</title>
        <authorList>
            <consortium name="Tick Genome and Microbiome Consortium (TIGMIC)"/>
            <person name="Jia N."/>
            <person name="Wang J."/>
            <person name="Shi W."/>
            <person name="Du L."/>
            <person name="Sun Y."/>
            <person name="Zhan W."/>
            <person name="Jiang J.F."/>
            <person name="Wang Q."/>
            <person name="Zhang B."/>
            <person name="Ji P."/>
            <person name="Bell-Sakyi L."/>
            <person name="Cui X.M."/>
            <person name="Yuan T.T."/>
            <person name="Jiang B.G."/>
            <person name="Yang W.F."/>
            <person name="Lam T.T."/>
            <person name="Chang Q.C."/>
            <person name="Ding S.J."/>
            <person name="Wang X.J."/>
            <person name="Zhu J.G."/>
            <person name="Ruan X.D."/>
            <person name="Zhao L."/>
            <person name="Wei J.T."/>
            <person name="Ye R.Z."/>
            <person name="Que T.C."/>
            <person name="Du C.H."/>
            <person name="Zhou Y.H."/>
            <person name="Cheng J.X."/>
            <person name="Dai P.F."/>
            <person name="Guo W.B."/>
            <person name="Han X.H."/>
            <person name="Huang E.J."/>
            <person name="Li L.F."/>
            <person name="Wei W."/>
            <person name="Gao Y.C."/>
            <person name="Liu J.Z."/>
            <person name="Shao H.Z."/>
            <person name="Wang X."/>
            <person name="Wang C.C."/>
            <person name="Yang T.C."/>
            <person name="Huo Q.B."/>
            <person name="Li W."/>
            <person name="Chen H.Y."/>
            <person name="Chen S.E."/>
            <person name="Zhou L.G."/>
            <person name="Ni X.B."/>
            <person name="Tian J.H."/>
            <person name="Sheng Y."/>
            <person name="Liu T."/>
            <person name="Pan Y.S."/>
            <person name="Xia L.Y."/>
            <person name="Li J."/>
            <person name="Zhao F."/>
            <person name="Cao W.C."/>
        </authorList>
    </citation>
    <scope>NUCLEOTIDE SEQUENCE [LARGE SCALE GENOMIC DNA]</scope>
    <source>
        <strain evidence="2">HaeL-2018</strain>
    </source>
</reference>
<dbReference type="AlphaFoldDB" id="A0A9J6G167"/>
<dbReference type="Proteomes" id="UP000821853">
    <property type="component" value="Chromosome 2"/>
</dbReference>
<dbReference type="OrthoDB" id="6511064at2759"/>
<dbReference type="GO" id="GO:0003676">
    <property type="term" value="F:nucleic acid binding"/>
    <property type="evidence" value="ECO:0007669"/>
    <property type="project" value="InterPro"/>
</dbReference>
<dbReference type="InterPro" id="IPR004875">
    <property type="entry name" value="DDE_SF_endonuclease_dom"/>
</dbReference>
<feature type="domain" description="DDE-1" evidence="1">
    <location>
        <begin position="2"/>
        <end position="54"/>
    </location>
</feature>
<dbReference type="Pfam" id="PF03184">
    <property type="entry name" value="DDE_1"/>
    <property type="match status" value="1"/>
</dbReference>
<dbReference type="EMBL" id="JABSTR010000004">
    <property type="protein sequence ID" value="KAH9368481.1"/>
    <property type="molecule type" value="Genomic_DNA"/>
</dbReference>
<sequence>MYLPPNTTSRLQPLDQGIICTFKAIYKQRFIERLVVKLQITRTLTIDVLGAIQMLRGGVENRQAGNNHKLLSAWCFVANVRESAQQGGGSEDAEQLDPP</sequence>
<gene>
    <name evidence="2" type="ORF">HPB48_019493</name>
</gene>
<accession>A0A9J6G167</accession>
<dbReference type="VEuPathDB" id="VectorBase:HLOH_064929"/>
<keyword evidence="3" id="KW-1185">Reference proteome</keyword>
<comment type="caution">
    <text evidence="2">The sequence shown here is derived from an EMBL/GenBank/DDBJ whole genome shotgun (WGS) entry which is preliminary data.</text>
</comment>
<evidence type="ECO:0000313" key="3">
    <source>
        <dbReference type="Proteomes" id="UP000821853"/>
    </source>
</evidence>